<evidence type="ECO:0000256" key="2">
    <source>
        <dbReference type="ARBA" id="ARBA00034105"/>
    </source>
</evidence>
<dbReference type="SMART" id="SM00248">
    <property type="entry name" value="ANK"/>
    <property type="match status" value="6"/>
</dbReference>
<dbReference type="PROSITE" id="PS50106">
    <property type="entry name" value="PDZ"/>
    <property type="match status" value="1"/>
</dbReference>
<dbReference type="InterPro" id="IPR013761">
    <property type="entry name" value="SAM/pointed_sf"/>
</dbReference>
<evidence type="ECO:0000256" key="3">
    <source>
        <dbReference type="PROSITE-ProRule" id="PRU00023"/>
    </source>
</evidence>
<feature type="repeat" description="ANK" evidence="3">
    <location>
        <begin position="237"/>
        <end position="270"/>
    </location>
</feature>
<dbReference type="SMART" id="SM00454">
    <property type="entry name" value="SAM"/>
    <property type="match status" value="1"/>
</dbReference>
<keyword evidence="5" id="KW-0732">Signal</keyword>
<proteinExistence type="predicted"/>
<feature type="repeat" description="ANK" evidence="3">
    <location>
        <begin position="372"/>
        <end position="404"/>
    </location>
</feature>
<keyword evidence="3" id="KW-0040">ANK repeat</keyword>
<feature type="compositionally biased region" description="Polar residues" evidence="4">
    <location>
        <begin position="915"/>
        <end position="925"/>
    </location>
</feature>
<feature type="chain" id="PRO_5009304628" evidence="5">
    <location>
        <begin position="28"/>
        <end position="1255"/>
    </location>
</feature>
<dbReference type="Pfam" id="PF00595">
    <property type="entry name" value="PDZ"/>
    <property type="match status" value="1"/>
</dbReference>
<dbReference type="InterPro" id="IPR036034">
    <property type="entry name" value="PDZ_sf"/>
</dbReference>
<dbReference type="WBParaSite" id="BXY_0286500.1">
    <property type="protein sequence ID" value="BXY_0286500.1"/>
    <property type="gene ID" value="BXY_0286500"/>
</dbReference>
<feature type="signal peptide" evidence="5">
    <location>
        <begin position="1"/>
        <end position="27"/>
    </location>
</feature>
<dbReference type="Gene3D" id="3.10.20.90">
    <property type="entry name" value="Phosphatidylinositol 3-kinase Catalytic Subunit, Chain A, domain 1"/>
    <property type="match status" value="1"/>
</dbReference>
<dbReference type="Proteomes" id="UP000095284">
    <property type="component" value="Unplaced"/>
</dbReference>
<feature type="compositionally biased region" description="Polar residues" evidence="4">
    <location>
        <begin position="772"/>
        <end position="784"/>
    </location>
</feature>
<dbReference type="PANTHER" id="PTHR24135:SF28">
    <property type="entry name" value="LD13733P"/>
    <property type="match status" value="1"/>
</dbReference>
<dbReference type="SMR" id="A0A1I7RQ73"/>
<dbReference type="PROSITE" id="PS50297">
    <property type="entry name" value="ANK_REP_REGION"/>
    <property type="match status" value="4"/>
</dbReference>
<dbReference type="eggNOG" id="KOG0504">
    <property type="taxonomic scope" value="Eukaryota"/>
</dbReference>
<feature type="compositionally biased region" description="Basic and acidic residues" evidence="4">
    <location>
        <begin position="983"/>
        <end position="995"/>
    </location>
</feature>
<dbReference type="PROSITE" id="PS50088">
    <property type="entry name" value="ANK_REPEAT"/>
    <property type="match status" value="4"/>
</dbReference>
<feature type="repeat" description="ANK" evidence="3">
    <location>
        <begin position="271"/>
        <end position="303"/>
    </location>
</feature>
<feature type="region of interest" description="Disordered" evidence="4">
    <location>
        <begin position="829"/>
        <end position="931"/>
    </location>
</feature>
<dbReference type="Pfam" id="PF00536">
    <property type="entry name" value="SAM_1"/>
    <property type="match status" value="1"/>
</dbReference>
<dbReference type="InterPro" id="IPR036770">
    <property type="entry name" value="Ankyrin_rpt-contain_sf"/>
</dbReference>
<dbReference type="Pfam" id="PF12796">
    <property type="entry name" value="Ank_2"/>
    <property type="match status" value="2"/>
</dbReference>
<dbReference type="SUPFAM" id="SSF48403">
    <property type="entry name" value="Ankyrin repeat"/>
    <property type="match status" value="1"/>
</dbReference>
<dbReference type="GO" id="GO:0030160">
    <property type="term" value="F:synaptic receptor adaptor activity"/>
    <property type="evidence" value="ECO:0007669"/>
    <property type="project" value="TreeGrafter"/>
</dbReference>
<name>A0A1I7RQ73_BURXY</name>
<feature type="compositionally biased region" description="Polar residues" evidence="4">
    <location>
        <begin position="996"/>
        <end position="1010"/>
    </location>
</feature>
<dbReference type="PROSITE" id="PS50105">
    <property type="entry name" value="SAM_DOMAIN"/>
    <property type="match status" value="1"/>
</dbReference>
<comment type="subcellular location">
    <subcellularLocation>
        <location evidence="2">Postsynaptic density</location>
    </subcellularLocation>
</comment>
<sequence>MRIMATRLVPGVHVYVTLLICLRGPAANFVSKTLPSGITGSALVSLDISTQPSTKTTSVSGIACESPPNMAQYAATSSLGTSSPQLSIHSQAINEEMKDIINLQIFVPELQMQKCLTVSLDELVWDIKRKLFASLPQQLPQSFNFGLFLPPCDGRAGKFLLEDRPLRDYPFHDCVPYVELKYKKRVYKMLKLDEKALKQVHSKGNLKKFMEYVLSRNSEKVEKLCANGLDPNFHDSQGETPLTLAAGVARNEKVLMALIGGGAHIDFRNSEGQTGMHKAAFLSIVDNVRTLLELGASPNYRDPIGLTPLYYSMLTTDSQDSVAQMLLAEAAEIGVTDMHGNHELHQACKNGLVKHVEHLLYYGAMLNAQNVNGNTPLHVCAVNNRPDCARVLLFRGADPLIMNKQGQTALHVANIVGNHGVAEVIQIHNPHNSVPYRGTPKYSTRRRLGSQIVRRRSLSQSSICSGRSEQFYQTPQQVRHAAPSMPSPSPSRMSASQASDYGTLRRYPADAVQNPVPGFETNVPRILVIPRGPKGFGFILRGSKHVDSEIDFRPTLETPALQFFEGVDMSGMAMKAGLRPGDFLLEINGVDVRSASHEQVVQLIHQSLDTITLKVITVNPAIGQPTYSSSGTMPIRRNNSVPRNHGLPPMPPQRHPSTSLTYAPSHTMGYSMDQHPVSIYDSSRNGTIRLSKESADSIISDQIRCASVKSRPSASRRISAAELEHLMIRQCSSSSQFQPIPYEQDLYGQTTPKKFTSVADMKRSKQRGLPSPSLNNGLPRTNSMTEDDNIHIPSGLKSFNSSPDLKKNLYEPQNGYNLIRNQNTAFSDYQSMNGQNLGMLRPKTPPPPPPPIDRKSENGGEQSSYMDTSVQHQTAQSQSFQNNHIEQSKPSTSAKAAPPPPPPPPPPDFLKTGIPKSSSSVTASPKPTGGMAGIVAAMQNVKLKPVNNNTIEAHQNEEGDNKAKSTSDFQSDLRSALAKRRSKVSDDDNFEEHNVKQSNQLGNNGLNYGSLSLRESVRENVQVQSKNLEKQHSPPGFVNKKDSGYTSSRTSLEPSECGDDQTLVNSRVSTTTIRISENGGPELLTHNSRVTLISQHLEDRISKENNPMTQDTISIASSISNFSNSSSSVQANKLRDSAYTLSPNHIPPADYDDCSDQDSCSAPSSSSNDSGHPITESLNPVFAQKDLSIWTCTDVVDWLHSLGLKEYMVPFSKQRISGQDLIRFDRSKFTQLGVTRISHRQTMEQSLRLHSKQDI</sequence>
<accession>A0A1I7RQ73</accession>
<dbReference type="GO" id="GO:0043197">
    <property type="term" value="C:dendritic spine"/>
    <property type="evidence" value="ECO:0007669"/>
    <property type="project" value="TreeGrafter"/>
</dbReference>
<dbReference type="Gene3D" id="2.30.42.10">
    <property type="match status" value="1"/>
</dbReference>
<dbReference type="InterPro" id="IPR001478">
    <property type="entry name" value="PDZ"/>
</dbReference>
<dbReference type="InterPro" id="IPR051569">
    <property type="entry name" value="SHANK"/>
</dbReference>
<feature type="domain" description="SAM" evidence="6">
    <location>
        <begin position="1190"/>
        <end position="1253"/>
    </location>
</feature>
<dbReference type="PANTHER" id="PTHR24135">
    <property type="entry name" value="SH3 AND MULTIPLE ANKYRIN REPEAT DOMAINS PROTEIN"/>
    <property type="match status" value="1"/>
</dbReference>
<dbReference type="GO" id="GO:0035255">
    <property type="term" value="F:ionotropic glutamate receptor binding"/>
    <property type="evidence" value="ECO:0007669"/>
    <property type="project" value="TreeGrafter"/>
</dbReference>
<evidence type="ECO:0000256" key="1">
    <source>
        <dbReference type="ARBA" id="ARBA00023018"/>
    </source>
</evidence>
<feature type="compositionally biased region" description="Polar residues" evidence="4">
    <location>
        <begin position="1044"/>
        <end position="1053"/>
    </location>
</feature>
<dbReference type="GO" id="GO:0014069">
    <property type="term" value="C:postsynaptic density"/>
    <property type="evidence" value="ECO:0007669"/>
    <property type="project" value="UniProtKB-SubCell"/>
</dbReference>
<feature type="region of interest" description="Disordered" evidence="4">
    <location>
        <begin position="759"/>
        <end position="808"/>
    </location>
</feature>
<feature type="region of interest" description="Disordered" evidence="4">
    <location>
        <begin position="954"/>
        <end position="1061"/>
    </location>
</feature>
<feature type="compositionally biased region" description="Basic and acidic residues" evidence="4">
    <location>
        <begin position="954"/>
        <end position="965"/>
    </location>
</feature>
<evidence type="ECO:0000259" key="7">
    <source>
        <dbReference type="PROSITE" id="PS50106"/>
    </source>
</evidence>
<feature type="compositionally biased region" description="Low complexity" evidence="4">
    <location>
        <begin position="1157"/>
        <end position="1170"/>
    </location>
</feature>
<evidence type="ECO:0000313" key="8">
    <source>
        <dbReference type="Proteomes" id="UP000095284"/>
    </source>
</evidence>
<reference evidence="9" key="1">
    <citation type="submission" date="2016-11" db="UniProtKB">
        <authorList>
            <consortium name="WormBaseParasite"/>
        </authorList>
    </citation>
    <scope>IDENTIFICATION</scope>
</reference>
<evidence type="ECO:0000256" key="5">
    <source>
        <dbReference type="SAM" id="SignalP"/>
    </source>
</evidence>
<feature type="domain" description="PDZ" evidence="7">
    <location>
        <begin position="526"/>
        <end position="619"/>
    </location>
</feature>
<dbReference type="CDD" id="cd06746">
    <property type="entry name" value="PDZ_SHANK1_3-like"/>
    <property type="match status" value="1"/>
</dbReference>
<keyword evidence="1" id="KW-0770">Synapse</keyword>
<dbReference type="CDD" id="cd17091">
    <property type="entry name" value="FERM_F0_SHANK"/>
    <property type="match status" value="1"/>
</dbReference>
<dbReference type="InterPro" id="IPR001660">
    <property type="entry name" value="SAM"/>
</dbReference>
<dbReference type="InterPro" id="IPR002110">
    <property type="entry name" value="Ankyrin_rpt"/>
</dbReference>
<feature type="repeat" description="ANK" evidence="3">
    <location>
        <begin position="339"/>
        <end position="371"/>
    </location>
</feature>
<dbReference type="AlphaFoldDB" id="A0A1I7RQ73"/>
<feature type="compositionally biased region" description="Pro residues" evidence="4">
    <location>
        <begin position="897"/>
        <end position="908"/>
    </location>
</feature>
<dbReference type="SUPFAM" id="SSF47769">
    <property type="entry name" value="SAM/Pointed domain"/>
    <property type="match status" value="1"/>
</dbReference>
<dbReference type="SMART" id="SM00228">
    <property type="entry name" value="PDZ"/>
    <property type="match status" value="1"/>
</dbReference>
<protein>
    <submittedName>
        <fullName evidence="9">SH3 and multiple ankyrin repeat domains protein 3</fullName>
    </submittedName>
</protein>
<dbReference type="Gene3D" id="1.10.150.50">
    <property type="entry name" value="Transcription Factor, Ets-1"/>
    <property type="match status" value="1"/>
</dbReference>
<evidence type="ECO:0000259" key="6">
    <source>
        <dbReference type="PROSITE" id="PS50105"/>
    </source>
</evidence>
<dbReference type="SUPFAM" id="SSF50156">
    <property type="entry name" value="PDZ domain-like"/>
    <property type="match status" value="1"/>
</dbReference>
<evidence type="ECO:0000313" key="9">
    <source>
        <dbReference type="WBParaSite" id="BXY_0286500.1"/>
    </source>
</evidence>
<feature type="compositionally biased region" description="Polar residues" evidence="4">
    <location>
        <begin position="859"/>
        <end position="894"/>
    </location>
</feature>
<feature type="region of interest" description="Disordered" evidence="4">
    <location>
        <begin position="1139"/>
        <end position="1173"/>
    </location>
</feature>
<dbReference type="eggNOG" id="KOG4375">
    <property type="taxonomic scope" value="Eukaryota"/>
</dbReference>
<evidence type="ECO:0000256" key="4">
    <source>
        <dbReference type="SAM" id="MobiDB-lite"/>
    </source>
</evidence>
<dbReference type="GO" id="GO:0045211">
    <property type="term" value="C:postsynaptic membrane"/>
    <property type="evidence" value="ECO:0007669"/>
    <property type="project" value="TreeGrafter"/>
</dbReference>
<organism evidence="8 9">
    <name type="scientific">Bursaphelenchus xylophilus</name>
    <name type="common">Pinewood nematode worm</name>
    <name type="synonym">Aphelenchoides xylophilus</name>
    <dbReference type="NCBI Taxonomy" id="6326"/>
    <lineage>
        <taxon>Eukaryota</taxon>
        <taxon>Metazoa</taxon>
        <taxon>Ecdysozoa</taxon>
        <taxon>Nematoda</taxon>
        <taxon>Chromadorea</taxon>
        <taxon>Rhabditida</taxon>
        <taxon>Tylenchina</taxon>
        <taxon>Tylenchomorpha</taxon>
        <taxon>Aphelenchoidea</taxon>
        <taxon>Aphelenchoididae</taxon>
        <taxon>Bursaphelenchus</taxon>
    </lineage>
</organism>
<dbReference type="Gene3D" id="1.25.40.20">
    <property type="entry name" value="Ankyrin repeat-containing domain"/>
    <property type="match status" value="1"/>
</dbReference>